<evidence type="ECO:0000256" key="5">
    <source>
        <dbReference type="SAM" id="MobiDB-lite"/>
    </source>
</evidence>
<protein>
    <recommendedName>
        <fullName evidence="6">NAC domain-containing protein</fullName>
    </recommendedName>
</protein>
<dbReference type="GO" id="GO:0006355">
    <property type="term" value="P:regulation of DNA-templated transcription"/>
    <property type="evidence" value="ECO:0007669"/>
    <property type="project" value="InterPro"/>
</dbReference>
<dbReference type="SUPFAM" id="SSF101941">
    <property type="entry name" value="NAC domain"/>
    <property type="match status" value="1"/>
</dbReference>
<keyword evidence="4" id="KW-0539">Nucleus</keyword>
<dbReference type="InterPro" id="IPR003441">
    <property type="entry name" value="NAC-dom"/>
</dbReference>
<feature type="region of interest" description="Disordered" evidence="5">
    <location>
        <begin position="179"/>
        <end position="205"/>
    </location>
</feature>
<evidence type="ECO:0000313" key="7">
    <source>
        <dbReference type="EMBL" id="THU44198.1"/>
    </source>
</evidence>
<dbReference type="EMBL" id="PYDT01000011">
    <property type="protein sequence ID" value="THU44198.1"/>
    <property type="molecule type" value="Genomic_DNA"/>
</dbReference>
<keyword evidence="3" id="KW-0804">Transcription</keyword>
<dbReference type="GO" id="GO:0003677">
    <property type="term" value="F:DNA binding"/>
    <property type="evidence" value="ECO:0007669"/>
    <property type="project" value="UniProtKB-KW"/>
</dbReference>
<accession>A0A4S8I8A1</accession>
<feature type="domain" description="NAC" evidence="6">
    <location>
        <begin position="12"/>
        <end position="176"/>
    </location>
</feature>
<sequence length="795" mass="83886">MDTSDGGDETWRWAGCHSTPTDEELMGDCLLNKVRNLPLRIPPGFSIPEMEVYKKAPWELMVRSIHLPTGVYYCFVRVPRSKARDNRLKRKTRGGRWVANGKPRDIPHQDRRAAIAGTRRSLKFFKDSGDPRKKNKKDSSLGLQWTMHEYRLHPSLYETIPSYETEEIILCRIQHKGRGAADESDGDSLPAKAQSVADTQETPEPWMAGPSTQSMAIDVPGCCWVQCGTGATEEVSWMAAAPAIQSAMADVFGCYRVPETGVLGKEPSCESPPAVPEAWTCDDIFGFLDDLDLVAEATLATATSVAPSATEPWMAGPSTQSMAIDVPGCSWVQCGTGATEEVSWMAAAPAIQSAMADVFGCYRVPETGVLGKEPSCESPPAVPEAWTCDDIFGFLDDLDLAAEATLATATSVAPSATEPWMAGPSTQSMAIDVPGCSWVQCGTGATEEVSWMAAAPAIQSAMADVFGCYRVPETGVLGKEPSCESPPAVPEAWTCDDIFGFLDDLDLAAEATLATATSVAPSATEPWMAGPSTQSMAIDVPGCSWVQCGTGATEEVSWMAAAPAIQSAMADVFGCYRVPETGVLGKEPSCEGPPAVPEAWTCDDIFGFLDDLDLAAEATLATATSVAPSATEPWMAGPSTQSMAIDVPGCSWVQCGTGATEEVSWMAAAAPAIQSAMADVFGCYRVPETGVLGKEPSCEGPPAVPEAWTCDDIFGFLDDLDLVAEATLATATSVAPSATEPWMAGPSTQSMAIDVPGCSWVQCGIGAYGTSVVDGGGGTCDPGCDGRCLWVLLCP</sequence>
<dbReference type="AlphaFoldDB" id="A0A4S8I8A1"/>
<evidence type="ECO:0000256" key="1">
    <source>
        <dbReference type="ARBA" id="ARBA00023015"/>
    </source>
</evidence>
<evidence type="ECO:0000256" key="2">
    <source>
        <dbReference type="ARBA" id="ARBA00023125"/>
    </source>
</evidence>
<dbReference type="PANTHER" id="PTHR31719:SF94">
    <property type="entry name" value="PROTEIN ATAF2"/>
    <property type="match status" value="1"/>
</dbReference>
<proteinExistence type="predicted"/>
<dbReference type="InterPro" id="IPR036093">
    <property type="entry name" value="NAC_dom_sf"/>
</dbReference>
<keyword evidence="2" id="KW-0238">DNA-binding</keyword>
<gene>
    <name evidence="7" type="ORF">C4D60_Mb02t04880</name>
</gene>
<dbReference type="PANTHER" id="PTHR31719">
    <property type="entry name" value="NAC TRANSCRIPTION FACTOR 56"/>
    <property type="match status" value="1"/>
</dbReference>
<evidence type="ECO:0000259" key="6">
    <source>
        <dbReference type="PROSITE" id="PS51005"/>
    </source>
</evidence>
<organism evidence="7 8">
    <name type="scientific">Musa balbisiana</name>
    <name type="common">Banana</name>
    <dbReference type="NCBI Taxonomy" id="52838"/>
    <lineage>
        <taxon>Eukaryota</taxon>
        <taxon>Viridiplantae</taxon>
        <taxon>Streptophyta</taxon>
        <taxon>Embryophyta</taxon>
        <taxon>Tracheophyta</taxon>
        <taxon>Spermatophyta</taxon>
        <taxon>Magnoliopsida</taxon>
        <taxon>Liliopsida</taxon>
        <taxon>Zingiberales</taxon>
        <taxon>Musaceae</taxon>
        <taxon>Musa</taxon>
    </lineage>
</organism>
<dbReference type="Proteomes" id="UP000317650">
    <property type="component" value="Chromosome 2"/>
</dbReference>
<name>A0A4S8I8A1_MUSBA</name>
<comment type="caution">
    <text evidence="7">The sequence shown here is derived from an EMBL/GenBank/DDBJ whole genome shotgun (WGS) entry which is preliminary data.</text>
</comment>
<evidence type="ECO:0000256" key="3">
    <source>
        <dbReference type="ARBA" id="ARBA00023163"/>
    </source>
</evidence>
<evidence type="ECO:0000256" key="4">
    <source>
        <dbReference type="ARBA" id="ARBA00023242"/>
    </source>
</evidence>
<dbReference type="PROSITE" id="PS51005">
    <property type="entry name" value="NAC"/>
    <property type="match status" value="1"/>
</dbReference>
<reference evidence="7 8" key="1">
    <citation type="journal article" date="2019" name="Nat. Plants">
        <title>Genome sequencing of Musa balbisiana reveals subgenome evolution and function divergence in polyploid bananas.</title>
        <authorList>
            <person name="Yao X."/>
        </authorList>
    </citation>
    <scope>NUCLEOTIDE SEQUENCE [LARGE SCALE GENOMIC DNA]</scope>
    <source>
        <strain evidence="8">cv. DH-PKW</strain>
        <tissue evidence="7">Leaves</tissue>
    </source>
</reference>
<dbReference type="Gene3D" id="2.170.150.80">
    <property type="entry name" value="NAC domain"/>
    <property type="match status" value="1"/>
</dbReference>
<keyword evidence="1" id="KW-0805">Transcription regulation</keyword>
<keyword evidence="8" id="KW-1185">Reference proteome</keyword>
<dbReference type="Pfam" id="PF02365">
    <property type="entry name" value="NAM"/>
    <property type="match status" value="1"/>
</dbReference>
<evidence type="ECO:0000313" key="8">
    <source>
        <dbReference type="Proteomes" id="UP000317650"/>
    </source>
</evidence>